<name>A0A217ED21_9GAMM</name>
<evidence type="ECO:0000313" key="2">
    <source>
        <dbReference type="Proteomes" id="UP000243463"/>
    </source>
</evidence>
<sequence length="67" mass="7831">MKSVRDQMIHQYLVQSLTQQRAYQLSVAQNFRLIGKKVNNQILSFAMPLGRHIFKQCASYSEPVMMQ</sequence>
<dbReference type="EMBL" id="FZLN01000001">
    <property type="protein sequence ID" value="SNQ28373.1"/>
    <property type="molecule type" value="Genomic_DNA"/>
</dbReference>
<organism evidence="1 2">
    <name type="scientific">Acinetobacter apis</name>
    <dbReference type="NCBI Taxonomy" id="1229165"/>
    <lineage>
        <taxon>Bacteria</taxon>
        <taxon>Pseudomonadati</taxon>
        <taxon>Pseudomonadota</taxon>
        <taxon>Gammaproteobacteria</taxon>
        <taxon>Moraxellales</taxon>
        <taxon>Moraxellaceae</taxon>
        <taxon>Acinetobacter</taxon>
    </lineage>
</organism>
<proteinExistence type="predicted"/>
<protein>
    <submittedName>
        <fullName evidence="1">Uncharacterized protein</fullName>
    </submittedName>
</protein>
<evidence type="ECO:0000313" key="1">
    <source>
        <dbReference type="EMBL" id="SNQ28373.1"/>
    </source>
</evidence>
<reference evidence="2" key="1">
    <citation type="submission" date="2017-06" db="EMBL/GenBank/DDBJ databases">
        <authorList>
            <person name="Varghese N."/>
            <person name="Submissions S."/>
        </authorList>
    </citation>
    <scope>NUCLEOTIDE SEQUENCE [LARGE SCALE GENOMIC DNA]</scope>
    <source>
        <strain evidence="2">ANC 5114</strain>
    </source>
</reference>
<dbReference type="AlphaFoldDB" id="A0A217ED21"/>
<accession>A0A217ED21</accession>
<dbReference type="Proteomes" id="UP000243463">
    <property type="component" value="Unassembled WGS sequence"/>
</dbReference>
<keyword evidence="2" id="KW-1185">Reference proteome</keyword>
<gene>
    <name evidence="1" type="ORF">SAMN05444584_0292</name>
</gene>